<feature type="transmembrane region" description="Helical" evidence="1">
    <location>
        <begin position="149"/>
        <end position="168"/>
    </location>
</feature>
<proteinExistence type="predicted"/>
<protein>
    <recommendedName>
        <fullName evidence="4">Gustatory receptor</fullName>
    </recommendedName>
</protein>
<feature type="transmembrane region" description="Helical" evidence="1">
    <location>
        <begin position="73"/>
        <end position="96"/>
    </location>
</feature>
<keyword evidence="3" id="KW-1185">Reference proteome</keyword>
<feature type="transmembrane region" description="Helical" evidence="1">
    <location>
        <begin position="189"/>
        <end position="215"/>
    </location>
</feature>
<evidence type="ECO:0000313" key="3">
    <source>
        <dbReference type="Proteomes" id="UP000886998"/>
    </source>
</evidence>
<dbReference type="AlphaFoldDB" id="A0A8X6XBT2"/>
<evidence type="ECO:0000256" key="1">
    <source>
        <dbReference type="SAM" id="Phobius"/>
    </source>
</evidence>
<keyword evidence="1" id="KW-1133">Transmembrane helix</keyword>
<keyword evidence="1" id="KW-0812">Transmembrane</keyword>
<dbReference type="EMBL" id="BMAV01007527">
    <property type="protein sequence ID" value="GFY50503.1"/>
    <property type="molecule type" value="Genomic_DNA"/>
</dbReference>
<evidence type="ECO:0000313" key="2">
    <source>
        <dbReference type="EMBL" id="GFY50503.1"/>
    </source>
</evidence>
<sequence length="396" mass="45244">MSNKLLIRNEGFKIPPNINRGICRHNKTKLLPNSNCLLRKAKWNEMKSSIPNFISTFVCCAGLVQASGERVKAWPIVNLVLLFSTVDFSVVIVTNFNITRLKISLSLLLTLTLSSVTYFLMHRTRKRLSILLLKLQCLPPSAEERAFNLLMLVIFLSPVALTTTNTVLCDKKTLSAKYAYGKESESHWVQMLVIFKQFVYLFTYPTFPCLIAVLYCTICVRCSNSIRNLTRKISACSLEQFAPSQQIRALRYEAKIDEILKLTQEIFSVPSFCWIVANSISCYITLGKYLMYNLKAFQLIETTYIGIGSFLCLTGTLWTAGTLHVELNNLKDTFYGKAYLRWISFRFHPEQNSRREILDKPDFAFTGCDIISYKRSTIFAIMGTLITYTALIKNMS</sequence>
<accession>A0A8X6XBT2</accession>
<name>A0A8X6XBT2_9ARAC</name>
<keyword evidence="1" id="KW-0472">Membrane</keyword>
<dbReference type="OrthoDB" id="10344590at2759"/>
<dbReference type="Proteomes" id="UP000886998">
    <property type="component" value="Unassembled WGS sequence"/>
</dbReference>
<organism evidence="2 3">
    <name type="scientific">Trichonephila inaurata madagascariensis</name>
    <dbReference type="NCBI Taxonomy" id="2747483"/>
    <lineage>
        <taxon>Eukaryota</taxon>
        <taxon>Metazoa</taxon>
        <taxon>Ecdysozoa</taxon>
        <taxon>Arthropoda</taxon>
        <taxon>Chelicerata</taxon>
        <taxon>Arachnida</taxon>
        <taxon>Araneae</taxon>
        <taxon>Araneomorphae</taxon>
        <taxon>Entelegynae</taxon>
        <taxon>Araneoidea</taxon>
        <taxon>Nephilidae</taxon>
        <taxon>Trichonephila</taxon>
        <taxon>Trichonephila inaurata</taxon>
    </lineage>
</organism>
<comment type="caution">
    <text evidence="2">The sequence shown here is derived from an EMBL/GenBank/DDBJ whole genome shotgun (WGS) entry which is preliminary data.</text>
</comment>
<gene>
    <name evidence="2" type="primary">AVEN_213416_1</name>
    <name evidence="2" type="ORF">TNIN_95041</name>
</gene>
<evidence type="ECO:0008006" key="4">
    <source>
        <dbReference type="Google" id="ProtNLM"/>
    </source>
</evidence>
<reference evidence="2" key="1">
    <citation type="submission" date="2020-08" db="EMBL/GenBank/DDBJ databases">
        <title>Multicomponent nature underlies the extraordinary mechanical properties of spider dragline silk.</title>
        <authorList>
            <person name="Kono N."/>
            <person name="Nakamura H."/>
            <person name="Mori M."/>
            <person name="Yoshida Y."/>
            <person name="Ohtoshi R."/>
            <person name="Malay A.D."/>
            <person name="Moran D.A.P."/>
            <person name="Tomita M."/>
            <person name="Numata K."/>
            <person name="Arakawa K."/>
        </authorList>
    </citation>
    <scope>NUCLEOTIDE SEQUENCE</scope>
</reference>
<feature type="transmembrane region" description="Helical" evidence="1">
    <location>
        <begin position="103"/>
        <end position="121"/>
    </location>
</feature>